<dbReference type="InterPro" id="IPR007560">
    <property type="entry name" value="Restrct_endonuc_IV_Mrr"/>
</dbReference>
<keyword evidence="1" id="KW-0472">Membrane</keyword>
<organism evidence="3 4">
    <name type="scientific">Stenotrophomonas cyclobalanopsidis</name>
    <dbReference type="NCBI Taxonomy" id="2771362"/>
    <lineage>
        <taxon>Bacteria</taxon>
        <taxon>Pseudomonadati</taxon>
        <taxon>Pseudomonadota</taxon>
        <taxon>Gammaproteobacteria</taxon>
        <taxon>Lysobacterales</taxon>
        <taxon>Lysobacteraceae</taxon>
        <taxon>Stenotrophomonas</taxon>
    </lineage>
</organism>
<keyword evidence="4" id="KW-1185">Reference proteome</keyword>
<gene>
    <name evidence="3" type="ORF">FJU31_06420</name>
</gene>
<name>A0ABQ6T289_9GAMM</name>
<dbReference type="RefSeq" id="WP_150454013.1">
    <property type="nucleotide sequence ID" value="NZ_VYKI01000006.1"/>
</dbReference>
<accession>A0ABQ6T289</accession>
<dbReference type="Pfam" id="PF04471">
    <property type="entry name" value="Mrr_cat"/>
    <property type="match status" value="1"/>
</dbReference>
<feature type="domain" description="Restriction endonuclease type IV Mrr" evidence="2">
    <location>
        <begin position="40"/>
        <end position="150"/>
    </location>
</feature>
<evidence type="ECO:0000313" key="4">
    <source>
        <dbReference type="Proteomes" id="UP000326367"/>
    </source>
</evidence>
<dbReference type="Proteomes" id="UP000326367">
    <property type="component" value="Unassembled WGS sequence"/>
</dbReference>
<sequence>MLPWILALLSALLTCTLAIVYLWWVKRRRTEMQLGLQALAGMHWREFSTLIKRMLRERRGLREVADPTDEVREPSSDFLLSDGPNTWLVSCKHGLAYRIGTAAVNELGAVARLAGAKGGLLITEGRVERDGLAAAEKQSVEVLDGPRLWPLLQAYLPDEIETRVRATARHEALRRIAISALGAVTLGLLVGLGLQGLHVETGAAAVDSTPPPAAAAPAPVAPDVQPDVQPAAALVADAKNVPAPAAPAEAAPAAPADNGRNELNPDIATLDRYQAELARALAHQPGIASGVWLTRQTLAINRTGELEAVWPRVCQEVLRYPALRNVRVQINARPGVDEPVRWRQCATY</sequence>
<protein>
    <recommendedName>
        <fullName evidence="2">Restriction endonuclease type IV Mrr domain-containing protein</fullName>
    </recommendedName>
</protein>
<keyword evidence="1" id="KW-0812">Transmembrane</keyword>
<proteinExistence type="predicted"/>
<feature type="transmembrane region" description="Helical" evidence="1">
    <location>
        <begin position="172"/>
        <end position="194"/>
    </location>
</feature>
<dbReference type="InterPro" id="IPR011335">
    <property type="entry name" value="Restrct_endonuc-II-like"/>
</dbReference>
<dbReference type="SUPFAM" id="SSF52980">
    <property type="entry name" value="Restriction endonuclease-like"/>
    <property type="match status" value="1"/>
</dbReference>
<dbReference type="EMBL" id="VYKI01000006">
    <property type="protein sequence ID" value="KAA9000780.1"/>
    <property type="molecule type" value="Genomic_DNA"/>
</dbReference>
<keyword evidence="1" id="KW-1133">Transmembrane helix</keyword>
<evidence type="ECO:0000313" key="3">
    <source>
        <dbReference type="EMBL" id="KAA9000780.1"/>
    </source>
</evidence>
<evidence type="ECO:0000256" key="1">
    <source>
        <dbReference type="SAM" id="Phobius"/>
    </source>
</evidence>
<comment type="caution">
    <text evidence="3">The sequence shown here is derived from an EMBL/GenBank/DDBJ whole genome shotgun (WGS) entry which is preliminary data.</text>
</comment>
<reference evidence="3 4" key="1">
    <citation type="journal article" date="2020" name="Antonie Van Leeuwenhoek">
        <title>Stenotrophomonas cyclobalanopsidis sp. nov., isolated from the leaf spot disease of Cyclobalanopsis patelliformis.</title>
        <authorList>
            <person name="Bian D.R."/>
            <person name="Xue H."/>
            <person name="Piao C.G."/>
            <person name="Li Y."/>
        </authorList>
    </citation>
    <scope>NUCLEOTIDE SEQUENCE [LARGE SCALE GENOMIC DNA]</scope>
    <source>
        <strain evidence="3 4">TPQG1-4</strain>
    </source>
</reference>
<evidence type="ECO:0000259" key="2">
    <source>
        <dbReference type="Pfam" id="PF04471"/>
    </source>
</evidence>
<feature type="transmembrane region" description="Helical" evidence="1">
    <location>
        <begin position="6"/>
        <end position="24"/>
    </location>
</feature>